<name>A0A0G0T832_9BACT</name>
<evidence type="ECO:0000256" key="1">
    <source>
        <dbReference type="ARBA" id="ARBA00023122"/>
    </source>
</evidence>
<evidence type="ECO:0000259" key="3">
    <source>
        <dbReference type="PROSITE" id="PS51371"/>
    </source>
</evidence>
<organism evidence="4 5">
    <name type="scientific">Candidatus Gottesmanbacteria bacterium GW2011_GWC2_39_8</name>
    <dbReference type="NCBI Taxonomy" id="1618450"/>
    <lineage>
        <taxon>Bacteria</taxon>
        <taxon>Candidatus Gottesmaniibacteriota</taxon>
    </lineage>
</organism>
<sequence length="158" mass="18505">MKVRDLMKTKFISASSDTKFQDLWQIIFKKHFHAIPITDDKNKLVGVVSEEDLLVRLYPSYQDFLEEFKNINEFEEMEDNLPDLFKLEARDVMNKHIYTASSDTPALHALSQMMLHKVRTLPVVDDDEKIIGMISKGDIFDALFEKYIHVVKAIRKKK</sequence>
<accession>A0A0G0T832</accession>
<dbReference type="InterPro" id="IPR051257">
    <property type="entry name" value="Diverse_CBS-Domain"/>
</dbReference>
<dbReference type="PANTHER" id="PTHR43080">
    <property type="entry name" value="CBS DOMAIN-CONTAINING PROTEIN CBSX3, MITOCHONDRIAL"/>
    <property type="match status" value="1"/>
</dbReference>
<dbReference type="Pfam" id="PF00571">
    <property type="entry name" value="CBS"/>
    <property type="match status" value="2"/>
</dbReference>
<dbReference type="SMART" id="SM00116">
    <property type="entry name" value="CBS"/>
    <property type="match status" value="2"/>
</dbReference>
<dbReference type="Gene3D" id="3.10.580.10">
    <property type="entry name" value="CBS-domain"/>
    <property type="match status" value="1"/>
</dbReference>
<evidence type="ECO:0000256" key="2">
    <source>
        <dbReference type="PROSITE-ProRule" id="PRU00703"/>
    </source>
</evidence>
<proteinExistence type="predicted"/>
<dbReference type="AlphaFoldDB" id="A0A0G0T832"/>
<evidence type="ECO:0000313" key="5">
    <source>
        <dbReference type="Proteomes" id="UP000034539"/>
    </source>
</evidence>
<dbReference type="Proteomes" id="UP000034539">
    <property type="component" value="Unassembled WGS sequence"/>
</dbReference>
<feature type="domain" description="CBS" evidence="3">
    <location>
        <begin position="7"/>
        <end position="67"/>
    </location>
</feature>
<dbReference type="PANTHER" id="PTHR43080:SF2">
    <property type="entry name" value="CBS DOMAIN-CONTAINING PROTEIN"/>
    <property type="match status" value="1"/>
</dbReference>
<evidence type="ECO:0000313" key="4">
    <source>
        <dbReference type="EMBL" id="KKR34057.1"/>
    </source>
</evidence>
<keyword evidence="1 2" id="KW-0129">CBS domain</keyword>
<dbReference type="SUPFAM" id="SSF54631">
    <property type="entry name" value="CBS-domain pair"/>
    <property type="match status" value="1"/>
</dbReference>
<dbReference type="PROSITE" id="PS51371">
    <property type="entry name" value="CBS"/>
    <property type="match status" value="2"/>
</dbReference>
<dbReference type="InterPro" id="IPR046342">
    <property type="entry name" value="CBS_dom_sf"/>
</dbReference>
<protein>
    <submittedName>
        <fullName evidence="4">CBS domain containing membrane protein</fullName>
    </submittedName>
</protein>
<dbReference type="EMBL" id="LBXN01000007">
    <property type="protein sequence ID" value="KKR34057.1"/>
    <property type="molecule type" value="Genomic_DNA"/>
</dbReference>
<reference evidence="4 5" key="1">
    <citation type="journal article" date="2015" name="Nature">
        <title>rRNA introns, odd ribosomes, and small enigmatic genomes across a large radiation of phyla.</title>
        <authorList>
            <person name="Brown C.T."/>
            <person name="Hug L.A."/>
            <person name="Thomas B.C."/>
            <person name="Sharon I."/>
            <person name="Castelle C.J."/>
            <person name="Singh A."/>
            <person name="Wilkins M.J."/>
            <person name="Williams K.H."/>
            <person name="Banfield J.F."/>
        </authorList>
    </citation>
    <scope>NUCLEOTIDE SEQUENCE [LARGE SCALE GENOMIC DNA]</scope>
</reference>
<feature type="domain" description="CBS" evidence="3">
    <location>
        <begin position="93"/>
        <end position="151"/>
    </location>
</feature>
<gene>
    <name evidence="4" type="ORF">UT63_C0007G0012</name>
</gene>
<dbReference type="InterPro" id="IPR000644">
    <property type="entry name" value="CBS_dom"/>
</dbReference>
<comment type="caution">
    <text evidence="4">The sequence shown here is derived from an EMBL/GenBank/DDBJ whole genome shotgun (WGS) entry which is preliminary data.</text>
</comment>